<dbReference type="EMBL" id="JALKCH010000004">
    <property type="protein sequence ID" value="MCK0196546.1"/>
    <property type="molecule type" value="Genomic_DNA"/>
</dbReference>
<reference evidence="3 4" key="1">
    <citation type="submission" date="2022-04" db="EMBL/GenBank/DDBJ databases">
        <authorList>
            <person name="Grouzdev D.S."/>
            <person name="Pantiukh K.S."/>
            <person name="Krutkina M.S."/>
        </authorList>
    </citation>
    <scope>NUCLEOTIDE SEQUENCE [LARGE SCALE GENOMIC DNA]</scope>
    <source>
        <strain evidence="3 4">6x-1</strain>
    </source>
</reference>
<evidence type="ECO:0000256" key="1">
    <source>
        <dbReference type="SAM" id="MobiDB-lite"/>
    </source>
</evidence>
<dbReference type="InterPro" id="IPR021293">
    <property type="entry name" value="DUF2865"/>
</dbReference>
<evidence type="ECO:0000313" key="4">
    <source>
        <dbReference type="Proteomes" id="UP001203284"/>
    </source>
</evidence>
<accession>A0ABT0D9B9</accession>
<feature type="region of interest" description="Disordered" evidence="1">
    <location>
        <begin position="254"/>
        <end position="279"/>
    </location>
</feature>
<gene>
    <name evidence="3" type="ORF">MWN34_06425</name>
</gene>
<feature type="compositionally biased region" description="Gly residues" evidence="1">
    <location>
        <begin position="58"/>
        <end position="67"/>
    </location>
</feature>
<name>A0ABT0D9B9_9HYPH</name>
<dbReference type="Pfam" id="PF11064">
    <property type="entry name" value="DUF2865"/>
    <property type="match status" value="1"/>
</dbReference>
<feature type="region of interest" description="Disordered" evidence="1">
    <location>
        <begin position="41"/>
        <end position="95"/>
    </location>
</feature>
<evidence type="ECO:0000313" key="3">
    <source>
        <dbReference type="EMBL" id="MCK0196546.1"/>
    </source>
</evidence>
<organism evidence="3 4">
    <name type="scientific">Ancylobacter crimeensis</name>
    <dbReference type="NCBI Taxonomy" id="2579147"/>
    <lineage>
        <taxon>Bacteria</taxon>
        <taxon>Pseudomonadati</taxon>
        <taxon>Pseudomonadota</taxon>
        <taxon>Alphaproteobacteria</taxon>
        <taxon>Hyphomicrobiales</taxon>
        <taxon>Xanthobacteraceae</taxon>
        <taxon>Ancylobacter</taxon>
    </lineage>
</organism>
<comment type="caution">
    <text evidence="3">The sequence shown here is derived from an EMBL/GenBank/DDBJ whole genome shotgun (WGS) entry which is preliminary data.</text>
</comment>
<feature type="signal peptide" evidence="2">
    <location>
        <begin position="1"/>
        <end position="26"/>
    </location>
</feature>
<proteinExistence type="predicted"/>
<feature type="chain" id="PRO_5046387939" evidence="2">
    <location>
        <begin position="27"/>
        <end position="279"/>
    </location>
</feature>
<dbReference type="Proteomes" id="UP001203284">
    <property type="component" value="Unassembled WGS sequence"/>
</dbReference>
<keyword evidence="2" id="KW-0732">Signal</keyword>
<sequence length="279" mass="28338">MSMAARRIGAVMAVGLVIGLSAPAFAQNPFTDFLRGVFGGGGDSGGSQQVPNRRENSRGGGFFGRGNGAVAPDSSGYGAGQAPQPQVMVPDNGPQPVSNGIGGGIAYCVRTCDGHYFPLTPVSGDTRIAAEGRCQAFCPQAETAVYVSYSREAGIDGARGSDGRPYASLPAAFAYRTAMNPACTCTGTSPFGVASVDVDMDATLRPGDYVMTETGPMVFQGTPVVPHQPGDFVSADGDARLSASTRKELEALKLAGRPSGAPTSAPSTPVPPGGTSLKP</sequence>
<keyword evidence="4" id="KW-1185">Reference proteome</keyword>
<protein>
    <submittedName>
        <fullName evidence="3">DUF2865 domain-containing protein</fullName>
    </submittedName>
</protein>
<feature type="compositionally biased region" description="Low complexity" evidence="1">
    <location>
        <begin position="255"/>
        <end position="279"/>
    </location>
</feature>
<dbReference type="RefSeq" id="WP_247027755.1">
    <property type="nucleotide sequence ID" value="NZ_JALKCH010000004.1"/>
</dbReference>
<evidence type="ECO:0000256" key="2">
    <source>
        <dbReference type="SAM" id="SignalP"/>
    </source>
</evidence>